<organism evidence="3 4">
    <name type="scientific">Ktedonospora formicarum</name>
    <dbReference type="NCBI Taxonomy" id="2778364"/>
    <lineage>
        <taxon>Bacteria</taxon>
        <taxon>Bacillati</taxon>
        <taxon>Chloroflexota</taxon>
        <taxon>Ktedonobacteria</taxon>
        <taxon>Ktedonobacterales</taxon>
        <taxon>Ktedonobacteraceae</taxon>
        <taxon>Ktedonospora</taxon>
    </lineage>
</organism>
<dbReference type="CDD" id="cd02042">
    <property type="entry name" value="ParAB_family"/>
    <property type="match status" value="1"/>
</dbReference>
<dbReference type="Proteomes" id="UP000612362">
    <property type="component" value="Unassembled WGS sequence"/>
</dbReference>
<comment type="similarity">
    <text evidence="1">Belongs to the ParA family.</text>
</comment>
<dbReference type="RefSeq" id="WP_220195824.1">
    <property type="nucleotide sequence ID" value="NZ_BNJF01000002.1"/>
</dbReference>
<dbReference type="AlphaFoldDB" id="A0A8J3I5E1"/>
<dbReference type="FunFam" id="3.40.50.300:FF:000285">
    <property type="entry name" value="Sporulation initiation inhibitor Soj"/>
    <property type="match status" value="1"/>
</dbReference>
<dbReference type="EMBL" id="BNJF01000002">
    <property type="protein sequence ID" value="GHO46447.1"/>
    <property type="molecule type" value="Genomic_DNA"/>
</dbReference>
<dbReference type="Pfam" id="PF13614">
    <property type="entry name" value="AAA_31"/>
    <property type="match status" value="1"/>
</dbReference>
<dbReference type="InterPro" id="IPR027417">
    <property type="entry name" value="P-loop_NTPase"/>
</dbReference>
<dbReference type="InterPro" id="IPR025669">
    <property type="entry name" value="AAA_dom"/>
</dbReference>
<dbReference type="PANTHER" id="PTHR13696:SF99">
    <property type="entry name" value="COBYRINIC ACID AC-DIAMIDE SYNTHASE"/>
    <property type="match status" value="1"/>
</dbReference>
<evidence type="ECO:0000313" key="4">
    <source>
        <dbReference type="Proteomes" id="UP000612362"/>
    </source>
</evidence>
<evidence type="ECO:0000313" key="3">
    <source>
        <dbReference type="EMBL" id="GHO46447.1"/>
    </source>
</evidence>
<evidence type="ECO:0000259" key="2">
    <source>
        <dbReference type="Pfam" id="PF13614"/>
    </source>
</evidence>
<keyword evidence="4" id="KW-1185">Reference proteome</keyword>
<feature type="domain" description="AAA" evidence="2">
    <location>
        <begin position="1"/>
        <end position="173"/>
    </location>
</feature>
<dbReference type="Gene3D" id="3.40.50.300">
    <property type="entry name" value="P-loop containing nucleotide triphosphate hydrolases"/>
    <property type="match status" value="1"/>
</dbReference>
<dbReference type="SUPFAM" id="SSF52540">
    <property type="entry name" value="P-loop containing nucleoside triphosphate hydrolases"/>
    <property type="match status" value="1"/>
</dbReference>
<dbReference type="PANTHER" id="PTHR13696">
    <property type="entry name" value="P-LOOP CONTAINING NUCLEOSIDE TRIPHOSPHATE HYDROLASE"/>
    <property type="match status" value="1"/>
</dbReference>
<accession>A0A8J3I5E1</accession>
<evidence type="ECO:0000256" key="1">
    <source>
        <dbReference type="ARBA" id="ARBA00006976"/>
    </source>
</evidence>
<reference evidence="3" key="1">
    <citation type="submission" date="2020-10" db="EMBL/GenBank/DDBJ databases">
        <title>Taxonomic study of unclassified bacteria belonging to the class Ktedonobacteria.</title>
        <authorList>
            <person name="Yabe S."/>
            <person name="Wang C.M."/>
            <person name="Zheng Y."/>
            <person name="Sakai Y."/>
            <person name="Cavaletti L."/>
            <person name="Monciardini P."/>
            <person name="Donadio S."/>
        </authorList>
    </citation>
    <scope>NUCLEOTIDE SEQUENCE</scope>
    <source>
        <strain evidence="3">SOSP1-1</strain>
    </source>
</reference>
<name>A0A8J3I5E1_9CHLR</name>
<comment type="caution">
    <text evidence="3">The sequence shown here is derived from an EMBL/GenBank/DDBJ whole genome shotgun (WGS) entry which is preliminary data.</text>
</comment>
<gene>
    <name evidence="3" type="primary">soj</name>
    <name evidence="3" type="ORF">KSX_46100</name>
</gene>
<protein>
    <submittedName>
        <fullName evidence="3">Sporulation initiation inhibitor Soj</fullName>
    </submittedName>
</protein>
<proteinExistence type="inferred from homology"/>
<sequence length="252" mass="27566">MRIFSLANNKGGVTKTTTTVNLGYGLARAGHRVLIIDTDAQSNSTYSLLGHLDQEPTLFDVLINGTKISDALVATQQENLYLVPSSINLSAADLLMASAPGRERKLARALAQLEDFDYVLIDTPPNLGVLTVNAFMACTDVIIPIALTTYALIGISILENTMQELRDNLDVELPIFGVIANLDDHTRLSADVLSAVREHFGEKLFDTVIPRNIKVEEAHNQIACLFDYAPNSTGAQAYNKLIQEVLRRAERA</sequence>
<dbReference type="InterPro" id="IPR050678">
    <property type="entry name" value="DNA_Partitioning_ATPase"/>
</dbReference>